<evidence type="ECO:0000256" key="2">
    <source>
        <dbReference type="ARBA" id="ARBA00022691"/>
    </source>
</evidence>
<dbReference type="PANTHER" id="PTHR47739:SF1">
    <property type="entry name" value="TRNA1(VAL) (ADENINE(37)-N6)-METHYLTRANSFERASE"/>
    <property type="match status" value="1"/>
</dbReference>
<reference evidence="4 5" key="1">
    <citation type="submission" date="2020-08" db="EMBL/GenBank/DDBJ databases">
        <title>Functional genomics of gut bacteria from endangered species of beetles.</title>
        <authorList>
            <person name="Carlos-Shanley C."/>
        </authorList>
    </citation>
    <scope>NUCLEOTIDE SEQUENCE [LARGE SCALE GENOMIC DNA]</scope>
    <source>
        <strain evidence="4 5">S00123</strain>
    </source>
</reference>
<dbReference type="SUPFAM" id="SSF53335">
    <property type="entry name" value="S-adenosyl-L-methionine-dependent methyltransferases"/>
    <property type="match status" value="1"/>
</dbReference>
<dbReference type="AlphaFoldDB" id="A0A7W7IMU0"/>
<dbReference type="CDD" id="cd02440">
    <property type="entry name" value="AdoMet_MTases"/>
    <property type="match status" value="1"/>
</dbReference>
<comment type="caution">
    <text evidence="4">The sequence shown here is derived from an EMBL/GenBank/DDBJ whole genome shotgun (WGS) entry which is preliminary data.</text>
</comment>
<dbReference type="InterPro" id="IPR050210">
    <property type="entry name" value="tRNA_Adenine-N(6)_MTase"/>
</dbReference>
<dbReference type="InterPro" id="IPR007848">
    <property type="entry name" value="Small_mtfrase_dom"/>
</dbReference>
<evidence type="ECO:0000313" key="5">
    <source>
        <dbReference type="Proteomes" id="UP000539957"/>
    </source>
</evidence>
<proteinExistence type="predicted"/>
<sequence>MLERDAAHNGGGVMMGQAGSTLTAAADVAESALLGGRVRLRQPVKGYRAGMDAALLAAAVDAKPGERLIEAGCGAGAVLMQVAARRPGVSLTGLERDATAAELARENTALNGVEDRTTIVSGDVAQGFRALNLPTFDWAVSNPPFFDDPGALRPPGPGKMGAWMADDGLKAWTGFLLKAVREGGKIVVIHRADRLADLLALLGDKAGSFAIRPIHPYADQPAKRVLVQATKTGKAPLRLLPPLILHDRTDAKHSPEAEAILRGEAALSW</sequence>
<dbReference type="Pfam" id="PF05175">
    <property type="entry name" value="MTS"/>
    <property type="match status" value="1"/>
</dbReference>
<dbReference type="GO" id="GO:0032259">
    <property type="term" value="P:methylation"/>
    <property type="evidence" value="ECO:0007669"/>
    <property type="project" value="UniProtKB-KW"/>
</dbReference>
<feature type="domain" description="Methyltransferase small" evidence="3">
    <location>
        <begin position="53"/>
        <end position="147"/>
    </location>
</feature>
<keyword evidence="2" id="KW-0949">S-adenosyl-L-methionine</keyword>
<dbReference type="GO" id="GO:0003676">
    <property type="term" value="F:nucleic acid binding"/>
    <property type="evidence" value="ECO:0007669"/>
    <property type="project" value="InterPro"/>
</dbReference>
<dbReference type="Gene3D" id="3.40.50.150">
    <property type="entry name" value="Vaccinia Virus protein VP39"/>
    <property type="match status" value="1"/>
</dbReference>
<dbReference type="GO" id="GO:0008757">
    <property type="term" value="F:S-adenosylmethionine-dependent methyltransferase activity"/>
    <property type="evidence" value="ECO:0007669"/>
    <property type="project" value="UniProtKB-ARBA"/>
</dbReference>
<dbReference type="InterPro" id="IPR002052">
    <property type="entry name" value="DNA_methylase_N6_adenine_CS"/>
</dbReference>
<accession>A0A7W7IMU0</accession>
<dbReference type="PANTHER" id="PTHR47739">
    <property type="entry name" value="TRNA1(VAL) (ADENINE(37)-N6)-METHYLTRANSFERASE"/>
    <property type="match status" value="1"/>
</dbReference>
<dbReference type="InterPro" id="IPR029063">
    <property type="entry name" value="SAM-dependent_MTases_sf"/>
</dbReference>
<keyword evidence="1 4" id="KW-0489">Methyltransferase</keyword>
<gene>
    <name evidence="4" type="ORF">HNP32_000969</name>
</gene>
<organism evidence="4 5">
    <name type="scientific">Brevundimonas bullata</name>
    <dbReference type="NCBI Taxonomy" id="13160"/>
    <lineage>
        <taxon>Bacteria</taxon>
        <taxon>Pseudomonadati</taxon>
        <taxon>Pseudomonadota</taxon>
        <taxon>Alphaproteobacteria</taxon>
        <taxon>Caulobacterales</taxon>
        <taxon>Caulobacteraceae</taxon>
        <taxon>Brevundimonas</taxon>
    </lineage>
</organism>
<dbReference type="GO" id="GO:0008170">
    <property type="term" value="F:N-methyltransferase activity"/>
    <property type="evidence" value="ECO:0007669"/>
    <property type="project" value="UniProtKB-ARBA"/>
</dbReference>
<keyword evidence="1 4" id="KW-0808">Transferase</keyword>
<dbReference type="Proteomes" id="UP000539957">
    <property type="component" value="Unassembled WGS sequence"/>
</dbReference>
<dbReference type="EMBL" id="JACHKY010000002">
    <property type="protein sequence ID" value="MBB4797245.1"/>
    <property type="molecule type" value="Genomic_DNA"/>
</dbReference>
<keyword evidence="5" id="KW-1185">Reference proteome</keyword>
<dbReference type="PROSITE" id="PS00092">
    <property type="entry name" value="N6_MTASE"/>
    <property type="match status" value="1"/>
</dbReference>
<evidence type="ECO:0000256" key="1">
    <source>
        <dbReference type="ARBA" id="ARBA00022603"/>
    </source>
</evidence>
<evidence type="ECO:0000259" key="3">
    <source>
        <dbReference type="Pfam" id="PF05175"/>
    </source>
</evidence>
<evidence type="ECO:0000313" key="4">
    <source>
        <dbReference type="EMBL" id="MBB4797245.1"/>
    </source>
</evidence>
<name>A0A7W7IMU0_9CAUL</name>
<protein>
    <submittedName>
        <fullName evidence="4">tRNA1(Val) A37 N6-methylase TrmN6</fullName>
    </submittedName>
</protein>